<feature type="region of interest" description="Disordered" evidence="1">
    <location>
        <begin position="1"/>
        <end position="67"/>
    </location>
</feature>
<comment type="caution">
    <text evidence="2">The sequence shown here is derived from an EMBL/GenBank/DDBJ whole genome shotgun (WGS) entry which is preliminary data.</text>
</comment>
<accession>A0AAV7W166</accession>
<proteinExistence type="predicted"/>
<dbReference type="AlphaFoldDB" id="A0AAV7W166"/>
<name>A0AAV7W166_PLEWA</name>
<sequence length="67" mass="7895">MPGPDPEPVALTLEPQMKAEDQLETQPPQWRRRSRRTLRLGRYSGTNLPQRRLDGDRNRDRPLEECL</sequence>
<reference evidence="2" key="1">
    <citation type="journal article" date="2022" name="bioRxiv">
        <title>Sequencing and chromosome-scale assembly of the giantPleurodeles waltlgenome.</title>
        <authorList>
            <person name="Brown T."/>
            <person name="Elewa A."/>
            <person name="Iarovenko S."/>
            <person name="Subramanian E."/>
            <person name="Araus A.J."/>
            <person name="Petzold A."/>
            <person name="Susuki M."/>
            <person name="Suzuki K.-i.T."/>
            <person name="Hayashi T."/>
            <person name="Toyoda A."/>
            <person name="Oliveira C."/>
            <person name="Osipova E."/>
            <person name="Leigh N.D."/>
            <person name="Simon A."/>
            <person name="Yun M.H."/>
        </authorList>
    </citation>
    <scope>NUCLEOTIDE SEQUENCE</scope>
    <source>
        <strain evidence="2">20211129_DDA</strain>
        <tissue evidence="2">Liver</tissue>
    </source>
</reference>
<dbReference type="Proteomes" id="UP001066276">
    <property type="component" value="Chromosome 1_2"/>
</dbReference>
<feature type="compositionally biased region" description="Basic residues" evidence="1">
    <location>
        <begin position="30"/>
        <end position="39"/>
    </location>
</feature>
<organism evidence="2 3">
    <name type="scientific">Pleurodeles waltl</name>
    <name type="common">Iberian ribbed newt</name>
    <dbReference type="NCBI Taxonomy" id="8319"/>
    <lineage>
        <taxon>Eukaryota</taxon>
        <taxon>Metazoa</taxon>
        <taxon>Chordata</taxon>
        <taxon>Craniata</taxon>
        <taxon>Vertebrata</taxon>
        <taxon>Euteleostomi</taxon>
        <taxon>Amphibia</taxon>
        <taxon>Batrachia</taxon>
        <taxon>Caudata</taxon>
        <taxon>Salamandroidea</taxon>
        <taxon>Salamandridae</taxon>
        <taxon>Pleurodelinae</taxon>
        <taxon>Pleurodeles</taxon>
    </lineage>
</organism>
<protein>
    <submittedName>
        <fullName evidence="2">Uncharacterized protein</fullName>
    </submittedName>
</protein>
<dbReference type="EMBL" id="JANPWB010000002">
    <property type="protein sequence ID" value="KAJ1207709.1"/>
    <property type="molecule type" value="Genomic_DNA"/>
</dbReference>
<keyword evidence="3" id="KW-1185">Reference proteome</keyword>
<gene>
    <name evidence="2" type="ORF">NDU88_003099</name>
</gene>
<feature type="compositionally biased region" description="Basic and acidic residues" evidence="1">
    <location>
        <begin position="51"/>
        <end position="67"/>
    </location>
</feature>
<evidence type="ECO:0000256" key="1">
    <source>
        <dbReference type="SAM" id="MobiDB-lite"/>
    </source>
</evidence>
<evidence type="ECO:0000313" key="3">
    <source>
        <dbReference type="Proteomes" id="UP001066276"/>
    </source>
</evidence>
<evidence type="ECO:0000313" key="2">
    <source>
        <dbReference type="EMBL" id="KAJ1207709.1"/>
    </source>
</evidence>